<dbReference type="SUPFAM" id="SSF53474">
    <property type="entry name" value="alpha/beta-Hydrolases"/>
    <property type="match status" value="1"/>
</dbReference>
<name>A0A4R4EET3_9BACL</name>
<dbReference type="PANTHER" id="PTHR48098">
    <property type="entry name" value="ENTEROCHELIN ESTERASE-RELATED"/>
    <property type="match status" value="1"/>
</dbReference>
<dbReference type="GO" id="GO:0016747">
    <property type="term" value="F:acyltransferase activity, transferring groups other than amino-acyl groups"/>
    <property type="evidence" value="ECO:0007669"/>
    <property type="project" value="TreeGrafter"/>
</dbReference>
<dbReference type="Gene3D" id="3.40.50.1820">
    <property type="entry name" value="alpha/beta hydrolase"/>
    <property type="match status" value="1"/>
</dbReference>
<dbReference type="OrthoDB" id="9803578at2"/>
<dbReference type="PANTHER" id="PTHR48098:SF1">
    <property type="entry name" value="DIACYLGLYCEROL ACYLTRANSFERASE_MYCOLYLTRANSFERASE AG85A"/>
    <property type="match status" value="1"/>
</dbReference>
<comment type="caution">
    <text evidence="1">The sequence shown here is derived from an EMBL/GenBank/DDBJ whole genome shotgun (WGS) entry which is preliminary data.</text>
</comment>
<gene>
    <name evidence="1" type="ORF">E0485_13370</name>
</gene>
<dbReference type="AlphaFoldDB" id="A0A4R4EET3"/>
<evidence type="ECO:0000313" key="1">
    <source>
        <dbReference type="EMBL" id="TCZ76578.1"/>
    </source>
</evidence>
<reference evidence="1 2" key="1">
    <citation type="submission" date="2019-03" db="EMBL/GenBank/DDBJ databases">
        <authorList>
            <person name="Kim M.K.M."/>
        </authorList>
    </citation>
    <scope>NUCLEOTIDE SEQUENCE [LARGE SCALE GENOMIC DNA]</scope>
    <source>
        <strain evidence="1 2">18JY21-1</strain>
    </source>
</reference>
<evidence type="ECO:0000313" key="2">
    <source>
        <dbReference type="Proteomes" id="UP000295418"/>
    </source>
</evidence>
<dbReference type="InterPro" id="IPR000801">
    <property type="entry name" value="Esterase-like"/>
</dbReference>
<dbReference type="InterPro" id="IPR029058">
    <property type="entry name" value="AB_hydrolase_fold"/>
</dbReference>
<dbReference type="Pfam" id="PF00756">
    <property type="entry name" value="Esterase"/>
    <property type="match status" value="1"/>
</dbReference>
<organism evidence="1 2">
    <name type="scientific">Paenibacillus albiflavus</name>
    <dbReference type="NCBI Taxonomy" id="2545760"/>
    <lineage>
        <taxon>Bacteria</taxon>
        <taxon>Bacillati</taxon>
        <taxon>Bacillota</taxon>
        <taxon>Bacilli</taxon>
        <taxon>Bacillales</taxon>
        <taxon>Paenibacillaceae</taxon>
        <taxon>Paenibacillus</taxon>
    </lineage>
</organism>
<dbReference type="EMBL" id="SKFG01000012">
    <property type="protein sequence ID" value="TCZ76578.1"/>
    <property type="molecule type" value="Genomic_DNA"/>
</dbReference>
<protein>
    <submittedName>
        <fullName evidence="1">Esterase family protein</fullName>
    </submittedName>
</protein>
<keyword evidence="2" id="KW-1185">Reference proteome</keyword>
<dbReference type="RefSeq" id="WP_132418550.1">
    <property type="nucleotide sequence ID" value="NZ_SKFG01000012.1"/>
</dbReference>
<proteinExistence type="predicted"/>
<sequence length="258" mass="29659">MALITCSIYSEVLQLTTTMTVIIPQQFAHLNQSKNSRNDGRYPTLYLLHGMSDDHSNWVRYSLIERYANEHQLAVVMPQADLSFYTDMTYGNKYWTFITEELPVVARSLFPLSSAREDNFVAGFSMGGYGAFKWALRHPEQFAAAASISGALDITSTTIRNLLGDRYRYIFGEHDPIGTEDDLIHLLAQTNDSNEVQPLFYQCVGTKDYLYEMNQTFRLACEQTNLDYTYLEHPDASHDWNYSDASIKEIMNWLPIRP</sequence>
<dbReference type="Proteomes" id="UP000295418">
    <property type="component" value="Unassembled WGS sequence"/>
</dbReference>
<dbReference type="InterPro" id="IPR050583">
    <property type="entry name" value="Mycobacterial_A85_antigen"/>
</dbReference>
<accession>A0A4R4EET3</accession>